<dbReference type="SUPFAM" id="SSF110849">
    <property type="entry name" value="ParB/Sulfiredoxin"/>
    <property type="match status" value="1"/>
</dbReference>
<dbReference type="AlphaFoldDB" id="A0A939GAY9"/>
<dbReference type="Gene3D" id="3.90.1530.10">
    <property type="entry name" value="Conserved hypothetical protein from pyrococcus furiosus pfu- 392566-001, ParB domain"/>
    <property type="match status" value="1"/>
</dbReference>
<dbReference type="EMBL" id="JAFMYU010000024">
    <property type="protein sequence ID" value="MBO0933914.1"/>
    <property type="molecule type" value="Genomic_DNA"/>
</dbReference>
<dbReference type="InterPro" id="IPR036086">
    <property type="entry name" value="ParB/Sulfiredoxin_sf"/>
</dbReference>
<gene>
    <name evidence="1" type="ORF">J2I48_23090</name>
</gene>
<proteinExistence type="predicted"/>
<name>A0A939GAY9_9BACT</name>
<sequence>MSTIRFENGQRVVNDLVPYEKNPRKISAAKKKQLTDLVEKYGLISTPIIDQDGTLVSGHQRLKALQLLGRGTEPIDVRVASRKLTEAEFKEVMVIENAKFGEWDAVLLKDEFADLLNDFDFGIDFATLDADVAEMAGVQETPEMPIVAKFSEQYQAIVIVSTNEIDQNNIAELLRLGQAKSYKSERVGQTRVITAKQFVEAWNAKS</sequence>
<dbReference type="Proteomes" id="UP000664795">
    <property type="component" value="Unassembled WGS sequence"/>
</dbReference>
<evidence type="ECO:0000313" key="1">
    <source>
        <dbReference type="EMBL" id="MBO0933914.1"/>
    </source>
</evidence>
<accession>A0A939GAY9</accession>
<keyword evidence="2" id="KW-1185">Reference proteome</keyword>
<organism evidence="1 2">
    <name type="scientific">Fibrella aquatilis</name>
    <dbReference type="NCBI Taxonomy" id="2817059"/>
    <lineage>
        <taxon>Bacteria</taxon>
        <taxon>Pseudomonadati</taxon>
        <taxon>Bacteroidota</taxon>
        <taxon>Cytophagia</taxon>
        <taxon>Cytophagales</taxon>
        <taxon>Spirosomataceae</taxon>
        <taxon>Fibrella</taxon>
    </lineage>
</organism>
<dbReference type="RefSeq" id="WP_207337880.1">
    <property type="nucleotide sequence ID" value="NZ_JAFMYU010000024.1"/>
</dbReference>
<evidence type="ECO:0000313" key="2">
    <source>
        <dbReference type="Proteomes" id="UP000664795"/>
    </source>
</evidence>
<comment type="caution">
    <text evidence="1">The sequence shown here is derived from an EMBL/GenBank/DDBJ whole genome shotgun (WGS) entry which is preliminary data.</text>
</comment>
<reference evidence="1 2" key="1">
    <citation type="submission" date="2021-03" db="EMBL/GenBank/DDBJ databases">
        <title>Fibrella sp. HMF5036 genome sequencing and assembly.</title>
        <authorList>
            <person name="Kang H."/>
            <person name="Kim H."/>
            <person name="Bae S."/>
            <person name="Joh K."/>
        </authorList>
    </citation>
    <scope>NUCLEOTIDE SEQUENCE [LARGE SCALE GENOMIC DNA]</scope>
    <source>
        <strain evidence="1 2">HMF5036</strain>
    </source>
</reference>
<protein>
    <submittedName>
        <fullName evidence="1">ParB N-terminal domain-containing protein</fullName>
    </submittedName>
</protein>